<comment type="caution">
    <text evidence="4">The sequence shown here is derived from an EMBL/GenBank/DDBJ whole genome shotgun (WGS) entry which is preliminary data.</text>
</comment>
<evidence type="ECO:0000313" key="5">
    <source>
        <dbReference type="Proteomes" id="UP001059041"/>
    </source>
</evidence>
<keyword evidence="1" id="KW-0344">Guanine-nucleotide releasing factor</keyword>
<dbReference type="InterPro" id="IPR005112">
    <property type="entry name" value="dDENN_dom"/>
</dbReference>
<dbReference type="InterPro" id="IPR005113">
    <property type="entry name" value="uDENN_dom"/>
</dbReference>
<evidence type="ECO:0000259" key="3">
    <source>
        <dbReference type="PROSITE" id="PS50211"/>
    </source>
</evidence>
<feature type="compositionally biased region" description="Polar residues" evidence="2">
    <location>
        <begin position="46"/>
        <end position="55"/>
    </location>
</feature>
<dbReference type="InterPro" id="IPR043153">
    <property type="entry name" value="DENN_C"/>
</dbReference>
<dbReference type="Gene3D" id="3.30.450.200">
    <property type="match status" value="1"/>
</dbReference>
<feature type="domain" description="UDENN" evidence="3">
    <location>
        <begin position="74"/>
        <end position="463"/>
    </location>
</feature>
<accession>A0A9W7T7M3</accession>
<name>A0A9W7T7M3_TRIRA</name>
<dbReference type="GO" id="GO:0005654">
    <property type="term" value="C:nucleoplasm"/>
    <property type="evidence" value="ECO:0007669"/>
    <property type="project" value="TreeGrafter"/>
</dbReference>
<dbReference type="InterPro" id="IPR051942">
    <property type="entry name" value="DENN_domain_containing_2"/>
</dbReference>
<dbReference type="EMBL" id="JAFHDT010000025">
    <property type="protein sequence ID" value="KAI7791184.1"/>
    <property type="molecule type" value="Genomic_DNA"/>
</dbReference>
<dbReference type="GO" id="GO:0005085">
    <property type="term" value="F:guanyl-nucleotide exchange factor activity"/>
    <property type="evidence" value="ECO:0007669"/>
    <property type="project" value="UniProtKB-KW"/>
</dbReference>
<gene>
    <name evidence="4" type="ORF">IRJ41_011798</name>
</gene>
<protein>
    <submittedName>
        <fullName evidence="4">DENN/MADD domain containing 2Db</fullName>
    </submittedName>
</protein>
<evidence type="ECO:0000313" key="4">
    <source>
        <dbReference type="EMBL" id="KAI7791184.1"/>
    </source>
</evidence>
<sequence>MNDRDQLHTLSNCDILVCQTDGAMKKISSMFSTLQEKLHRAKGVSDASTHQTVQASAAPPSARDRTHMGQLFFEYLLVVSLKKRRDGDGYEPQITYQFPKREVMGRLQREEEERCMKAVHLFCFPEGINWAPLTQYRSETFSFVLTEVDGSRRNGYCRRLLPSGSGARTLEAYCIISRVACFGLFSKIFDEVEKRRQKSKAMIYPFMQSLRESPLPAPGNTITITSFIPESGTEVISLTRPADSWLEHVDFHTLFRCLTDEEVLLVFTAVVMERRIVFISEELSTLSQVLHAVAALLYPFVWQHTFISIVPKVLIDVCSAPTPYLLGVQKNMLELITDRSDLLIVDLSNGAKTKFITKLGDEESILPVKLKEEVLLALSARKHNACTDELNRLVSEAFLLVFIRSVGHFSQHFKRCGSGRQFQKKSFLKAVEHKSHLNFVTQFIQTQMFDLFIQEEETQTNPNGFFHREVSEYHDRRKREKTKTFVRGVVI</sequence>
<dbReference type="Gene3D" id="3.40.50.11500">
    <property type="match status" value="1"/>
</dbReference>
<dbReference type="SMART" id="SM00801">
    <property type="entry name" value="dDENN"/>
    <property type="match status" value="1"/>
</dbReference>
<evidence type="ECO:0000256" key="2">
    <source>
        <dbReference type="SAM" id="MobiDB-lite"/>
    </source>
</evidence>
<dbReference type="InterPro" id="IPR037516">
    <property type="entry name" value="Tripartite_DENN"/>
</dbReference>
<dbReference type="Proteomes" id="UP001059041">
    <property type="component" value="Linkage Group LG25"/>
</dbReference>
<dbReference type="Pfam" id="PF02141">
    <property type="entry name" value="DENN"/>
    <property type="match status" value="1"/>
</dbReference>
<dbReference type="FunFam" id="3.40.50.11500:FF:000004">
    <property type="entry name" value="DENN domain-containing protein 2C isoform X1"/>
    <property type="match status" value="1"/>
</dbReference>
<dbReference type="Pfam" id="PF03455">
    <property type="entry name" value="dDENN"/>
    <property type="match status" value="1"/>
</dbReference>
<dbReference type="PROSITE" id="PS50211">
    <property type="entry name" value="DENN"/>
    <property type="match status" value="1"/>
</dbReference>
<keyword evidence="5" id="KW-1185">Reference proteome</keyword>
<feature type="region of interest" description="Disordered" evidence="2">
    <location>
        <begin position="42"/>
        <end position="63"/>
    </location>
</feature>
<dbReference type="PANTHER" id="PTHR15288:SF2">
    <property type="entry name" value="DENN DOMAIN-CONTAINING PROTEIN 2D"/>
    <property type="match status" value="1"/>
</dbReference>
<proteinExistence type="predicted"/>
<dbReference type="OrthoDB" id="10266080at2759"/>
<dbReference type="PANTHER" id="PTHR15288">
    <property type="entry name" value="DENN DOMAIN-CONTAINING PROTEIN 2"/>
    <property type="match status" value="1"/>
</dbReference>
<reference evidence="4" key="1">
    <citation type="submission" date="2021-02" db="EMBL/GenBank/DDBJ databases">
        <title>Comparative genomics reveals that relaxation of natural selection precedes convergent phenotypic evolution of cavefish.</title>
        <authorList>
            <person name="Peng Z."/>
        </authorList>
    </citation>
    <scope>NUCLEOTIDE SEQUENCE</scope>
    <source>
        <tissue evidence="4">Muscle</tissue>
    </source>
</reference>
<dbReference type="Pfam" id="PF03456">
    <property type="entry name" value="uDENN"/>
    <property type="match status" value="1"/>
</dbReference>
<organism evidence="4 5">
    <name type="scientific">Triplophysa rosa</name>
    <name type="common">Cave loach</name>
    <dbReference type="NCBI Taxonomy" id="992332"/>
    <lineage>
        <taxon>Eukaryota</taxon>
        <taxon>Metazoa</taxon>
        <taxon>Chordata</taxon>
        <taxon>Craniata</taxon>
        <taxon>Vertebrata</taxon>
        <taxon>Euteleostomi</taxon>
        <taxon>Actinopterygii</taxon>
        <taxon>Neopterygii</taxon>
        <taxon>Teleostei</taxon>
        <taxon>Ostariophysi</taxon>
        <taxon>Cypriniformes</taxon>
        <taxon>Nemacheilidae</taxon>
        <taxon>Triplophysa</taxon>
    </lineage>
</organism>
<dbReference type="GO" id="GO:0005829">
    <property type="term" value="C:cytosol"/>
    <property type="evidence" value="ECO:0007669"/>
    <property type="project" value="TreeGrafter"/>
</dbReference>
<dbReference type="AlphaFoldDB" id="A0A9W7T7M3"/>
<evidence type="ECO:0000256" key="1">
    <source>
        <dbReference type="ARBA" id="ARBA00022658"/>
    </source>
</evidence>
<dbReference type="InterPro" id="IPR001194">
    <property type="entry name" value="cDENN_dom"/>
</dbReference>
<dbReference type="SMART" id="SM00800">
    <property type="entry name" value="uDENN"/>
    <property type="match status" value="1"/>
</dbReference>
<dbReference type="SMART" id="SM00799">
    <property type="entry name" value="DENN"/>
    <property type="match status" value="1"/>
</dbReference>